<keyword evidence="8" id="KW-1185">Reference proteome</keyword>
<evidence type="ECO:0000259" key="6">
    <source>
        <dbReference type="PROSITE" id="PS50850"/>
    </source>
</evidence>
<evidence type="ECO:0000313" key="7">
    <source>
        <dbReference type="EMBL" id="GFO30694.1"/>
    </source>
</evidence>
<dbReference type="InterPro" id="IPR036259">
    <property type="entry name" value="MFS_trans_sf"/>
</dbReference>
<feature type="transmembrane region" description="Helical" evidence="5">
    <location>
        <begin position="349"/>
        <end position="371"/>
    </location>
</feature>
<comment type="subcellular location">
    <subcellularLocation>
        <location evidence="1">Membrane</location>
        <topology evidence="1">Multi-pass membrane protein</topology>
    </subcellularLocation>
</comment>
<dbReference type="PANTHER" id="PTHR24064">
    <property type="entry name" value="SOLUTE CARRIER FAMILY 22 MEMBER"/>
    <property type="match status" value="1"/>
</dbReference>
<accession>A0AAV4CDK2</accession>
<dbReference type="InterPro" id="IPR005828">
    <property type="entry name" value="MFS_sugar_transport-like"/>
</dbReference>
<feature type="transmembrane region" description="Helical" evidence="5">
    <location>
        <begin position="470"/>
        <end position="490"/>
    </location>
</feature>
<sequence>MAAIEHIFDDIGGFSRFQILMIALVYTMKFMIAWSTMLLSFAGYKDDYVCIIDGVFNQSVIQYLGDSEIRQEAEISIQNGTLINVCEVDGKSCQDFHFLGVKRTMISEWNLICDLRWMKATITSVQFGGVLTGAVFGGQSGDYFGRKKTLYGSYLLNAVFNAIAAYSTSWQMFTVMRFLIGIQIGVVLVIIVPYPTEFFPLRWRHSIPAIPMWPLGVLAFAGGAWLLEDWAHLHLACAILSVPGLLGYFYIPESARWLATKGRQTEAYAVLKKMAKVNGRELPEAAMDTIKTIAVTEKTSRKGKEYSYLDLFKGRATTKLTVIFSFQWFILSSVFYGLSFAVSSFAGNIYLNIFLMNVAELPAYLLSFLLIDRIGRRWTCLGFFGIASLASFACVGIHLKAPEELSKRLISAFCLAAKLAVAACWSASQTWVTESYPTVTRSLGYGFANTSSRVGAIIAPFVINLDEMPLFAYILMATLNLLSTISTYFLPETRHKVMAETVQETVQELSGPADHKAEITNGSKGKMSAYDHKVESDAGRPVMISGPELEFQDISIPSKEAGVDLKTDLETENETISIVKL</sequence>
<feature type="transmembrane region" description="Helical" evidence="5">
    <location>
        <begin position="175"/>
        <end position="194"/>
    </location>
</feature>
<feature type="transmembrane region" description="Helical" evidence="5">
    <location>
        <begin position="150"/>
        <end position="169"/>
    </location>
</feature>
<feature type="transmembrane region" description="Helical" evidence="5">
    <location>
        <begin position="233"/>
        <end position="251"/>
    </location>
</feature>
<dbReference type="GO" id="GO:0016020">
    <property type="term" value="C:membrane"/>
    <property type="evidence" value="ECO:0007669"/>
    <property type="project" value="UniProtKB-SubCell"/>
</dbReference>
<dbReference type="PROSITE" id="PS50850">
    <property type="entry name" value="MFS"/>
    <property type="match status" value="1"/>
</dbReference>
<evidence type="ECO:0000256" key="3">
    <source>
        <dbReference type="ARBA" id="ARBA00022989"/>
    </source>
</evidence>
<dbReference type="InterPro" id="IPR020846">
    <property type="entry name" value="MFS_dom"/>
</dbReference>
<organism evidence="7 8">
    <name type="scientific">Plakobranchus ocellatus</name>
    <dbReference type="NCBI Taxonomy" id="259542"/>
    <lineage>
        <taxon>Eukaryota</taxon>
        <taxon>Metazoa</taxon>
        <taxon>Spiralia</taxon>
        <taxon>Lophotrochozoa</taxon>
        <taxon>Mollusca</taxon>
        <taxon>Gastropoda</taxon>
        <taxon>Heterobranchia</taxon>
        <taxon>Euthyneura</taxon>
        <taxon>Panpulmonata</taxon>
        <taxon>Sacoglossa</taxon>
        <taxon>Placobranchoidea</taxon>
        <taxon>Plakobranchidae</taxon>
        <taxon>Plakobranchus</taxon>
    </lineage>
</organism>
<dbReference type="GO" id="GO:0022857">
    <property type="term" value="F:transmembrane transporter activity"/>
    <property type="evidence" value="ECO:0007669"/>
    <property type="project" value="InterPro"/>
</dbReference>
<evidence type="ECO:0000256" key="5">
    <source>
        <dbReference type="SAM" id="Phobius"/>
    </source>
</evidence>
<keyword evidence="4 5" id="KW-0472">Membrane</keyword>
<evidence type="ECO:0000313" key="8">
    <source>
        <dbReference type="Proteomes" id="UP000735302"/>
    </source>
</evidence>
<dbReference type="PROSITE" id="PS00217">
    <property type="entry name" value="SUGAR_TRANSPORT_2"/>
    <property type="match status" value="1"/>
</dbReference>
<dbReference type="EMBL" id="BLXT01006256">
    <property type="protein sequence ID" value="GFO30694.1"/>
    <property type="molecule type" value="Genomic_DNA"/>
</dbReference>
<evidence type="ECO:0000256" key="1">
    <source>
        <dbReference type="ARBA" id="ARBA00004141"/>
    </source>
</evidence>
<feature type="transmembrane region" description="Helical" evidence="5">
    <location>
        <begin position="206"/>
        <end position="227"/>
    </location>
</feature>
<feature type="transmembrane region" description="Helical" evidence="5">
    <location>
        <begin position="17"/>
        <end position="39"/>
    </location>
</feature>
<gene>
    <name evidence="7" type="ORF">PoB_005719900</name>
</gene>
<protein>
    <submittedName>
        <fullName evidence="7">Solute carrier family 22 member 21</fullName>
    </submittedName>
</protein>
<dbReference type="Gene3D" id="1.20.1250.20">
    <property type="entry name" value="MFS general substrate transporter like domains"/>
    <property type="match status" value="1"/>
</dbReference>
<keyword evidence="2 5" id="KW-0812">Transmembrane</keyword>
<evidence type="ECO:0000256" key="2">
    <source>
        <dbReference type="ARBA" id="ARBA00022692"/>
    </source>
</evidence>
<proteinExistence type="predicted"/>
<feature type="domain" description="Major facilitator superfamily (MFS) profile" evidence="6">
    <location>
        <begin position="21"/>
        <end position="495"/>
    </location>
</feature>
<dbReference type="Pfam" id="PF00083">
    <property type="entry name" value="Sugar_tr"/>
    <property type="match status" value="1"/>
</dbReference>
<keyword evidence="3 5" id="KW-1133">Transmembrane helix</keyword>
<dbReference type="SUPFAM" id="SSF103473">
    <property type="entry name" value="MFS general substrate transporter"/>
    <property type="match status" value="1"/>
</dbReference>
<dbReference type="Proteomes" id="UP000735302">
    <property type="component" value="Unassembled WGS sequence"/>
</dbReference>
<dbReference type="PROSITE" id="PS00216">
    <property type="entry name" value="SUGAR_TRANSPORT_1"/>
    <property type="match status" value="1"/>
</dbReference>
<name>A0AAV4CDK2_9GAST</name>
<evidence type="ECO:0000256" key="4">
    <source>
        <dbReference type="ARBA" id="ARBA00023136"/>
    </source>
</evidence>
<feature type="transmembrane region" description="Helical" evidence="5">
    <location>
        <begin position="378"/>
        <end position="399"/>
    </location>
</feature>
<reference evidence="7 8" key="1">
    <citation type="journal article" date="2021" name="Elife">
        <title>Chloroplast acquisition without the gene transfer in kleptoplastic sea slugs, Plakobranchus ocellatus.</title>
        <authorList>
            <person name="Maeda T."/>
            <person name="Takahashi S."/>
            <person name="Yoshida T."/>
            <person name="Shimamura S."/>
            <person name="Takaki Y."/>
            <person name="Nagai Y."/>
            <person name="Toyoda A."/>
            <person name="Suzuki Y."/>
            <person name="Arimoto A."/>
            <person name="Ishii H."/>
            <person name="Satoh N."/>
            <person name="Nishiyama T."/>
            <person name="Hasebe M."/>
            <person name="Maruyama T."/>
            <person name="Minagawa J."/>
            <person name="Obokata J."/>
            <person name="Shigenobu S."/>
        </authorList>
    </citation>
    <scope>NUCLEOTIDE SEQUENCE [LARGE SCALE GENOMIC DNA]</scope>
</reference>
<comment type="caution">
    <text evidence="7">The sequence shown here is derived from an EMBL/GenBank/DDBJ whole genome shotgun (WGS) entry which is preliminary data.</text>
</comment>
<feature type="transmembrane region" description="Helical" evidence="5">
    <location>
        <begin position="320"/>
        <end position="343"/>
    </location>
</feature>
<dbReference type="AlphaFoldDB" id="A0AAV4CDK2"/>
<dbReference type="InterPro" id="IPR005829">
    <property type="entry name" value="Sugar_transporter_CS"/>
</dbReference>